<dbReference type="AlphaFoldDB" id="A8H0G4"/>
<keyword evidence="1" id="KW-0732">Signal</keyword>
<dbReference type="EMBL" id="CP000851">
    <property type="protein sequence ID" value="ABV86051.1"/>
    <property type="molecule type" value="Genomic_DNA"/>
</dbReference>
<dbReference type="InterPro" id="IPR043749">
    <property type="entry name" value="DUF5694"/>
</dbReference>
<evidence type="ECO:0008006" key="4">
    <source>
        <dbReference type="Google" id="ProtNLM"/>
    </source>
</evidence>
<evidence type="ECO:0000313" key="3">
    <source>
        <dbReference type="Proteomes" id="UP000002608"/>
    </source>
</evidence>
<organism evidence="2 3">
    <name type="scientific">Shewanella pealeana (strain ATCC 700345 / ANG-SQ1)</name>
    <dbReference type="NCBI Taxonomy" id="398579"/>
    <lineage>
        <taxon>Bacteria</taxon>
        <taxon>Pseudomonadati</taxon>
        <taxon>Pseudomonadota</taxon>
        <taxon>Gammaproteobacteria</taxon>
        <taxon>Alteromonadales</taxon>
        <taxon>Shewanellaceae</taxon>
        <taxon>Shewanella</taxon>
    </lineage>
</organism>
<name>A8H0G4_SHEPA</name>
<protein>
    <recommendedName>
        <fullName evidence="4">GumN family protein</fullName>
    </recommendedName>
</protein>
<dbReference type="Pfam" id="PF18950">
    <property type="entry name" value="DUF5694"/>
    <property type="match status" value="1"/>
</dbReference>
<reference evidence="2 3" key="1">
    <citation type="submission" date="2007-10" db="EMBL/GenBank/DDBJ databases">
        <title>Complete sequence of Shewanella pealeana ATCC 700345.</title>
        <authorList>
            <consortium name="US DOE Joint Genome Institute"/>
            <person name="Copeland A."/>
            <person name="Lucas S."/>
            <person name="Lapidus A."/>
            <person name="Barry K."/>
            <person name="Glavina del Rio T."/>
            <person name="Dalin E."/>
            <person name="Tice H."/>
            <person name="Pitluck S."/>
            <person name="Chertkov O."/>
            <person name="Brettin T."/>
            <person name="Bruce D."/>
            <person name="Detter J.C."/>
            <person name="Han C."/>
            <person name="Schmutz J."/>
            <person name="Larimer F."/>
            <person name="Land M."/>
            <person name="Hauser L."/>
            <person name="Kyrpides N."/>
            <person name="Kim E."/>
            <person name="Zhao J.-S.Z."/>
            <person name="Manno D."/>
            <person name="Hawari J."/>
            <person name="Richardson P."/>
        </authorList>
    </citation>
    <scope>NUCLEOTIDE SEQUENCE [LARGE SCALE GENOMIC DNA]</scope>
    <source>
        <strain evidence="3">ATCC 700345 / ANG-SQ1</strain>
    </source>
</reference>
<sequence>MCRFLALIICLSISHNIFAKQHIQSLNAKAKHKTEVMILGSTHLNTIKGELNREEFVPVIQMLETFNPTAVAIESLRAEDIITMLNGSEEYQEVLSQFVGDTLLSLAGKEQKALGVSAHDAINKMNKLLTKNQFSQQKRIELIKLAIAGYNRDTAALHWSLLDANIPNDSLSKELQAFLHKQTNRNNEINVIAVELAERLNLNRLYPIDDHLDKDMYGNIVSELMPSYQESTFWAEFHSSEYITKPEKLKSQALETGDWLPLFYWFNSEEYQSDVINKEWLGFVDKDLEPKSALARVALWEIRNLNMASNIMRVVADHVGGRLVIIIGANHKVFLEQYLSNMVGVNIVQFEDYAPMRH</sequence>
<evidence type="ECO:0000256" key="1">
    <source>
        <dbReference type="SAM" id="SignalP"/>
    </source>
</evidence>
<feature type="chain" id="PRO_5002722192" description="GumN family protein" evidence="1">
    <location>
        <begin position="20"/>
        <end position="358"/>
    </location>
</feature>
<dbReference type="STRING" id="398579.Spea_0724"/>
<gene>
    <name evidence="2" type="ordered locus">Spea_0724</name>
</gene>
<dbReference type="Proteomes" id="UP000002608">
    <property type="component" value="Chromosome"/>
</dbReference>
<accession>A8H0G4</accession>
<dbReference type="OrthoDB" id="69432at2"/>
<dbReference type="KEGG" id="spl:Spea_0724"/>
<dbReference type="eggNOG" id="ENOG502ZA13">
    <property type="taxonomic scope" value="Bacteria"/>
</dbReference>
<proteinExistence type="predicted"/>
<keyword evidence="3" id="KW-1185">Reference proteome</keyword>
<evidence type="ECO:0000313" key="2">
    <source>
        <dbReference type="EMBL" id="ABV86051.1"/>
    </source>
</evidence>
<dbReference type="RefSeq" id="WP_012153987.1">
    <property type="nucleotide sequence ID" value="NC_009901.1"/>
</dbReference>
<dbReference type="HOGENOM" id="CLU_038472_0_0_6"/>
<feature type="signal peptide" evidence="1">
    <location>
        <begin position="1"/>
        <end position="19"/>
    </location>
</feature>